<dbReference type="AlphaFoldDB" id="A0A1E3A312"/>
<organism evidence="1 4">
    <name type="scientific">Eisenbergiella tayi</name>
    <dbReference type="NCBI Taxonomy" id="1432052"/>
    <lineage>
        <taxon>Bacteria</taxon>
        <taxon>Bacillati</taxon>
        <taxon>Bacillota</taxon>
        <taxon>Clostridia</taxon>
        <taxon>Lachnospirales</taxon>
        <taxon>Lachnospiraceae</taxon>
        <taxon>Eisenbergiella</taxon>
    </lineage>
</organism>
<dbReference type="InterPro" id="IPR008930">
    <property type="entry name" value="Terpenoid_cyclase/PrenylTrfase"/>
</dbReference>
<dbReference type="Proteomes" id="UP000094271">
    <property type="component" value="Unassembled WGS sequence"/>
</dbReference>
<dbReference type="Proteomes" id="UP000094067">
    <property type="component" value="Unassembled WGS sequence"/>
</dbReference>
<dbReference type="EMBL" id="MEHA01000017">
    <property type="protein sequence ID" value="ODR48380.1"/>
    <property type="molecule type" value="Genomic_DNA"/>
</dbReference>
<evidence type="ECO:0000313" key="3">
    <source>
        <dbReference type="EMBL" id="ODR48380.1"/>
    </source>
</evidence>
<protein>
    <recommendedName>
        <fullName evidence="7">Prenyltransferase and squalene oxidase repeat protein</fullName>
    </recommendedName>
</protein>
<dbReference type="RefSeq" id="WP_044968684.1">
    <property type="nucleotide sequence ID" value="NZ_DAWDRA010000258.1"/>
</dbReference>
<reference evidence="3 5" key="2">
    <citation type="submission" date="2016-08" db="EMBL/GenBank/DDBJ databases">
        <authorList>
            <person name="Seilhamer J.J."/>
        </authorList>
    </citation>
    <scope>NUCLEOTIDE SEQUENCE [LARGE SCALE GENOMIC DNA]</scope>
    <source>
        <strain evidence="3 5">NML150140-1</strain>
    </source>
</reference>
<evidence type="ECO:0000313" key="4">
    <source>
        <dbReference type="Proteomes" id="UP000094067"/>
    </source>
</evidence>
<dbReference type="GeneID" id="93301188"/>
<evidence type="ECO:0008006" key="7">
    <source>
        <dbReference type="Google" id="ProtNLM"/>
    </source>
</evidence>
<dbReference type="EMBL" id="MCGH01000003">
    <property type="protein sequence ID" value="ODM03130.1"/>
    <property type="molecule type" value="Genomic_DNA"/>
</dbReference>
<name>A0A1E3A312_9FIRM</name>
<comment type="caution">
    <text evidence="1">The sequence shown here is derived from an EMBL/GenBank/DDBJ whole genome shotgun (WGS) entry which is preliminary data.</text>
</comment>
<gene>
    <name evidence="2" type="ORF">BEH84_05314</name>
    <name evidence="3" type="ORF">BEI59_20700</name>
    <name evidence="1" type="ORF">BEI61_03924</name>
</gene>
<evidence type="ECO:0000313" key="1">
    <source>
        <dbReference type="EMBL" id="ODM03130.1"/>
    </source>
</evidence>
<dbReference type="OrthoDB" id="3286086at2"/>
<accession>A0A1E3A312</accession>
<dbReference type="EMBL" id="MCGI01000006">
    <property type="protein sequence ID" value="ODM07991.1"/>
    <property type="molecule type" value="Genomic_DNA"/>
</dbReference>
<evidence type="ECO:0000313" key="5">
    <source>
        <dbReference type="Proteomes" id="UP000094271"/>
    </source>
</evidence>
<dbReference type="SUPFAM" id="SSF48239">
    <property type="entry name" value="Terpenoid cyclases/Protein prenyltransferases"/>
    <property type="match status" value="1"/>
</dbReference>
<sequence>MLSEKQFSQIRTWVYRNAREIDLNVWKFHFENGKKEDVVSALSHYQNEDGGFGNALEPDNWNPASTPYVTLYALGLLQRIGMTDTSHPIYKGIFEYLSSEKDLTDYGWRFNVPENNNYPRAPWWNYSEDANKTESIGPTCGLCAFILQNMDKTSSVYKKAETLAKQALDNLLTAKNFGDMGIGGYIGLIDALPTLNIGDYDMPALYSKINELVNASIERDVNKWQYYGVLPSTYIHSPQSPFYPANKEIVDQEINYLLETLPENGVWNISWTWFDNMESYGKEFIISENWWKSITAIEKLCFLKNFNAVKI</sequence>
<dbReference type="PATRIC" id="fig|1432052.3.peg.5882"/>
<dbReference type="Proteomes" id="UP000095003">
    <property type="component" value="Unassembled WGS sequence"/>
</dbReference>
<evidence type="ECO:0000313" key="2">
    <source>
        <dbReference type="EMBL" id="ODM07991.1"/>
    </source>
</evidence>
<evidence type="ECO:0000313" key="6">
    <source>
        <dbReference type="Proteomes" id="UP000095003"/>
    </source>
</evidence>
<reference evidence="4 6" key="1">
    <citation type="submission" date="2016-07" db="EMBL/GenBank/DDBJ databases">
        <title>Characterization of isolates of Eisenbergiella tayi derived from blood cultures, using whole genome sequencing.</title>
        <authorList>
            <person name="Burdz T."/>
            <person name="Wiebe D."/>
            <person name="Huynh C."/>
            <person name="Bernard K."/>
        </authorList>
    </citation>
    <scope>NUCLEOTIDE SEQUENCE [LARGE SCALE GENOMIC DNA]</scope>
    <source>
        <strain evidence="1 4">NML 110608</strain>
        <strain evidence="2 6">NML 120489</strain>
    </source>
</reference>
<proteinExistence type="predicted"/>